<dbReference type="PATRIC" id="fig|1339280.3.peg.4142"/>
<feature type="domain" description="Replication-associated protein G2P N-terminal" evidence="1">
    <location>
        <begin position="115"/>
        <end position="218"/>
    </location>
</feature>
<dbReference type="Pfam" id="PF05144">
    <property type="entry name" value="Phage_CRI"/>
    <property type="match status" value="1"/>
</dbReference>
<comment type="caution">
    <text evidence="2">The sequence shown here is derived from an EMBL/GenBank/DDBJ whole genome shotgun (WGS) entry which is preliminary data.</text>
</comment>
<dbReference type="GO" id="GO:0006260">
    <property type="term" value="P:DNA replication"/>
    <property type="evidence" value="ECO:0007669"/>
    <property type="project" value="InterPro"/>
</dbReference>
<organism evidence="2 3">
    <name type="scientific">Bacteroides fragilis str. 2-F-2 #4</name>
    <dbReference type="NCBI Taxonomy" id="1339280"/>
    <lineage>
        <taxon>Bacteria</taxon>
        <taxon>Pseudomonadati</taxon>
        <taxon>Bacteroidota</taxon>
        <taxon>Bacteroidia</taxon>
        <taxon>Bacteroidales</taxon>
        <taxon>Bacteroidaceae</taxon>
        <taxon>Bacteroides</taxon>
    </lineage>
</organism>
<dbReference type="Proteomes" id="UP000022272">
    <property type="component" value="Unassembled WGS sequence"/>
</dbReference>
<dbReference type="EMBL" id="JGDM01000099">
    <property type="protein sequence ID" value="EXZ42459.1"/>
    <property type="molecule type" value="Genomic_DNA"/>
</dbReference>
<sequence>MKSQYETKRLITFDKIKIKSNYKYLLNTKVKFNEMFHSRSGEKIGIFYSSKDDINIPYNLYIAVSYIKQTLTLEFSSKILKEKYPDLISRDTIKECLTNINQLHICDIDVDSILSNGAITSVDVTYDANLILSDNLLDVLNSQVNNYRRFKWAHYDKEGITFTKDVKSKDCTETITLYNKEKEICTSHNKDFLNSLSQSQSIIDYFKGKTRFEITLDTPKKIMKYLNLTDTKIFSVLNSNTNPILTLFDKVFGNSTANIPNTIFDDYENWAMKIILERYNGDLKLLEQDVRNKFNSRSGASKRMKKFETVYHAMTSASTSENPIEKIRNLLL</sequence>
<gene>
    <name evidence="2" type="ORF">M076_4326</name>
</gene>
<dbReference type="InterPro" id="IPR022686">
    <property type="entry name" value="G2P_N"/>
</dbReference>
<dbReference type="AlphaFoldDB" id="A0A016A5T1"/>
<protein>
    <recommendedName>
        <fullName evidence="1">Replication-associated protein G2P N-terminal domain-containing protein</fullName>
    </recommendedName>
</protein>
<evidence type="ECO:0000259" key="1">
    <source>
        <dbReference type="Pfam" id="PF05144"/>
    </source>
</evidence>
<evidence type="ECO:0000313" key="3">
    <source>
        <dbReference type="Proteomes" id="UP000022272"/>
    </source>
</evidence>
<accession>A0A016A5T1</accession>
<evidence type="ECO:0000313" key="2">
    <source>
        <dbReference type="EMBL" id="EXZ42459.1"/>
    </source>
</evidence>
<name>A0A016A5T1_BACFG</name>
<proteinExistence type="predicted"/>
<dbReference type="RefSeq" id="WP_032571535.1">
    <property type="nucleotide sequence ID" value="NZ_JGDM01000099.1"/>
</dbReference>
<reference evidence="2 3" key="1">
    <citation type="submission" date="2014-02" db="EMBL/GenBank/DDBJ databases">
        <authorList>
            <person name="Sears C."/>
            <person name="Carroll K."/>
            <person name="Sack B.R."/>
            <person name="Qadri F."/>
            <person name="Myers L.L."/>
            <person name="Chung G.-T."/>
            <person name="Escheverria P."/>
            <person name="Fraser C.M."/>
            <person name="Sadzewicz L."/>
            <person name="Shefchek K.A."/>
            <person name="Tallon L."/>
            <person name="Das S.P."/>
            <person name="Daugherty S."/>
            <person name="Mongodin E.F."/>
        </authorList>
    </citation>
    <scope>NUCLEOTIDE SEQUENCE [LARGE SCALE GENOMIC DNA]</scope>
    <source>
        <strain evidence="2 3">2-F-2 #4</strain>
    </source>
</reference>